<accession>A0A5A7QDQ2</accession>
<name>A0A5A7QDQ2_STRAF</name>
<organism evidence="2 3">
    <name type="scientific">Striga asiatica</name>
    <name type="common">Asiatic witchweed</name>
    <name type="synonym">Buchnera asiatica</name>
    <dbReference type="NCBI Taxonomy" id="4170"/>
    <lineage>
        <taxon>Eukaryota</taxon>
        <taxon>Viridiplantae</taxon>
        <taxon>Streptophyta</taxon>
        <taxon>Embryophyta</taxon>
        <taxon>Tracheophyta</taxon>
        <taxon>Spermatophyta</taxon>
        <taxon>Magnoliopsida</taxon>
        <taxon>eudicotyledons</taxon>
        <taxon>Gunneridae</taxon>
        <taxon>Pentapetalae</taxon>
        <taxon>asterids</taxon>
        <taxon>lamiids</taxon>
        <taxon>Lamiales</taxon>
        <taxon>Orobanchaceae</taxon>
        <taxon>Buchnereae</taxon>
        <taxon>Striga</taxon>
    </lineage>
</organism>
<feature type="region of interest" description="Disordered" evidence="1">
    <location>
        <begin position="1"/>
        <end position="35"/>
    </location>
</feature>
<dbReference type="PANTHER" id="PTHR33710:SF62">
    <property type="entry name" value="DUF4283 DOMAIN PROTEIN"/>
    <property type="match status" value="1"/>
</dbReference>
<sequence>DCDAPLPRRVPAPTPYGGGFLEAEGGRSLGGRGRAEHEGFVRQKRAKSYIHSIEADGSFLTQESQIRESAVAHFQTLFTSDRGSLVAPTVFAVTTVTHLTRFGSDHSPLLIRCRFSSTRRRSSFRFQNRWVRHHSFHDTVRDSWLQPTGLFGIRNLEAKLGRLRRRLRQWNWDVFGNLHQRLAAAQSAHATAERAYDLDPTPGNRTAMHRCHAEYQL</sequence>
<evidence type="ECO:0000313" key="3">
    <source>
        <dbReference type="Proteomes" id="UP000325081"/>
    </source>
</evidence>
<feature type="non-terminal residue" evidence="2">
    <location>
        <position position="1"/>
    </location>
</feature>
<evidence type="ECO:0000256" key="1">
    <source>
        <dbReference type="SAM" id="MobiDB-lite"/>
    </source>
</evidence>
<proteinExistence type="predicted"/>
<dbReference type="Proteomes" id="UP000325081">
    <property type="component" value="Unassembled WGS sequence"/>
</dbReference>
<comment type="caution">
    <text evidence="2">The sequence shown here is derived from an EMBL/GenBank/DDBJ whole genome shotgun (WGS) entry which is preliminary data.</text>
</comment>
<dbReference type="OrthoDB" id="910715at2759"/>
<gene>
    <name evidence="2" type="ORF">STAS_19301</name>
</gene>
<reference evidence="3" key="1">
    <citation type="journal article" date="2019" name="Curr. Biol.">
        <title>Genome Sequence of Striga asiatica Provides Insight into the Evolution of Plant Parasitism.</title>
        <authorList>
            <person name="Yoshida S."/>
            <person name="Kim S."/>
            <person name="Wafula E.K."/>
            <person name="Tanskanen J."/>
            <person name="Kim Y.M."/>
            <person name="Honaas L."/>
            <person name="Yang Z."/>
            <person name="Spallek T."/>
            <person name="Conn C.E."/>
            <person name="Ichihashi Y."/>
            <person name="Cheong K."/>
            <person name="Cui S."/>
            <person name="Der J.P."/>
            <person name="Gundlach H."/>
            <person name="Jiao Y."/>
            <person name="Hori C."/>
            <person name="Ishida J.K."/>
            <person name="Kasahara H."/>
            <person name="Kiba T."/>
            <person name="Kim M.S."/>
            <person name="Koo N."/>
            <person name="Laohavisit A."/>
            <person name="Lee Y.H."/>
            <person name="Lumba S."/>
            <person name="McCourt P."/>
            <person name="Mortimer J.C."/>
            <person name="Mutuku J.M."/>
            <person name="Nomura T."/>
            <person name="Sasaki-Sekimoto Y."/>
            <person name="Seto Y."/>
            <person name="Wang Y."/>
            <person name="Wakatake T."/>
            <person name="Sakakibara H."/>
            <person name="Demura T."/>
            <person name="Yamaguchi S."/>
            <person name="Yoneyama K."/>
            <person name="Manabe R.I."/>
            <person name="Nelson D.C."/>
            <person name="Schulman A.H."/>
            <person name="Timko M.P."/>
            <person name="dePamphilis C.W."/>
            <person name="Choi D."/>
            <person name="Shirasu K."/>
        </authorList>
    </citation>
    <scope>NUCLEOTIDE SEQUENCE [LARGE SCALE GENOMIC DNA]</scope>
    <source>
        <strain evidence="3">cv. UVA1</strain>
    </source>
</reference>
<dbReference type="AlphaFoldDB" id="A0A5A7QDQ2"/>
<dbReference type="PANTHER" id="PTHR33710">
    <property type="entry name" value="BNAC02G09200D PROTEIN"/>
    <property type="match status" value="1"/>
</dbReference>
<evidence type="ECO:0000313" key="2">
    <source>
        <dbReference type="EMBL" id="GER42507.1"/>
    </source>
</evidence>
<dbReference type="EMBL" id="BKCP01006382">
    <property type="protein sequence ID" value="GER42507.1"/>
    <property type="molecule type" value="Genomic_DNA"/>
</dbReference>
<keyword evidence="3" id="KW-1185">Reference proteome</keyword>
<protein>
    <submittedName>
        <fullName evidence="2">3-dehydroquinate dehydratase</fullName>
    </submittedName>
</protein>